<gene>
    <name evidence="1" type="ORF">SLEP1_g23122</name>
</gene>
<dbReference type="Proteomes" id="UP001054252">
    <property type="component" value="Unassembled WGS sequence"/>
</dbReference>
<dbReference type="InterPro" id="IPR039685">
    <property type="entry name" value="FANCE"/>
</dbReference>
<name>A0AAV5JLS3_9ROSI</name>
<reference evidence="1 2" key="1">
    <citation type="journal article" date="2021" name="Commun. Biol.">
        <title>The genome of Shorea leprosula (Dipterocarpaceae) highlights the ecological relevance of drought in aseasonal tropical rainforests.</title>
        <authorList>
            <person name="Ng K.K.S."/>
            <person name="Kobayashi M.J."/>
            <person name="Fawcett J.A."/>
            <person name="Hatakeyama M."/>
            <person name="Paape T."/>
            <person name="Ng C.H."/>
            <person name="Ang C.C."/>
            <person name="Tnah L.H."/>
            <person name="Lee C.T."/>
            <person name="Nishiyama T."/>
            <person name="Sese J."/>
            <person name="O'Brien M.J."/>
            <person name="Copetti D."/>
            <person name="Mohd Noor M.I."/>
            <person name="Ong R.C."/>
            <person name="Putra M."/>
            <person name="Sireger I.Z."/>
            <person name="Indrioko S."/>
            <person name="Kosugi Y."/>
            <person name="Izuno A."/>
            <person name="Isagi Y."/>
            <person name="Lee S.L."/>
            <person name="Shimizu K.K."/>
        </authorList>
    </citation>
    <scope>NUCLEOTIDE SEQUENCE [LARGE SCALE GENOMIC DNA]</scope>
    <source>
        <strain evidence="1">214</strain>
    </source>
</reference>
<protein>
    <recommendedName>
        <fullName evidence="3">Fanconi Anaemia group E protein C-terminal domain-containing protein</fullName>
    </recommendedName>
</protein>
<comment type="caution">
    <text evidence="1">The sequence shown here is derived from an EMBL/GenBank/DDBJ whole genome shotgun (WGS) entry which is preliminary data.</text>
</comment>
<dbReference type="Gene3D" id="1.25.40.480">
    <property type="match status" value="1"/>
</dbReference>
<dbReference type="PANTHER" id="PTHR32094:SF5">
    <property type="entry name" value="FANCONI ANEMIA GROUP E PROTEIN"/>
    <property type="match status" value="1"/>
</dbReference>
<evidence type="ECO:0008006" key="3">
    <source>
        <dbReference type="Google" id="ProtNLM"/>
    </source>
</evidence>
<dbReference type="EMBL" id="BPVZ01000035">
    <property type="protein sequence ID" value="GKV11906.1"/>
    <property type="molecule type" value="Genomic_DNA"/>
</dbReference>
<proteinExistence type="predicted"/>
<dbReference type="GO" id="GO:0036297">
    <property type="term" value="P:interstrand cross-link repair"/>
    <property type="evidence" value="ECO:0007669"/>
    <property type="project" value="InterPro"/>
</dbReference>
<evidence type="ECO:0000313" key="2">
    <source>
        <dbReference type="Proteomes" id="UP001054252"/>
    </source>
</evidence>
<evidence type="ECO:0000313" key="1">
    <source>
        <dbReference type="EMBL" id="GKV11906.1"/>
    </source>
</evidence>
<keyword evidence="2" id="KW-1185">Reference proteome</keyword>
<dbReference type="PANTHER" id="PTHR32094">
    <property type="entry name" value="FANCONI ANEMIA GROUP E PROTEIN"/>
    <property type="match status" value="1"/>
</dbReference>
<organism evidence="1 2">
    <name type="scientific">Rubroshorea leprosula</name>
    <dbReference type="NCBI Taxonomy" id="152421"/>
    <lineage>
        <taxon>Eukaryota</taxon>
        <taxon>Viridiplantae</taxon>
        <taxon>Streptophyta</taxon>
        <taxon>Embryophyta</taxon>
        <taxon>Tracheophyta</taxon>
        <taxon>Spermatophyta</taxon>
        <taxon>Magnoliopsida</taxon>
        <taxon>eudicotyledons</taxon>
        <taxon>Gunneridae</taxon>
        <taxon>Pentapetalae</taxon>
        <taxon>rosids</taxon>
        <taxon>malvids</taxon>
        <taxon>Malvales</taxon>
        <taxon>Dipterocarpaceae</taxon>
        <taxon>Rubroshorea</taxon>
    </lineage>
</organism>
<accession>A0AAV5JLS3</accession>
<dbReference type="GO" id="GO:0043240">
    <property type="term" value="C:Fanconi anaemia nuclear complex"/>
    <property type="evidence" value="ECO:0007669"/>
    <property type="project" value="InterPro"/>
</dbReference>
<dbReference type="AlphaFoldDB" id="A0AAV5JLS3"/>
<sequence length="508" mass="56874">MESWLPLFDIFMNNPTPETEASLWLQRSNNATPSPSSTTTTAAAAAAPVTTSAFLSLLTQPRNAIVKDPSLSSPPTTTRVMFMQTLPDFVQSRILSFLACEHKMFSKRELSKLARNILSGSANQEVDFWVKRAAQNLFDAVSESSYEWTSGLDLGFGEERVGEEFDALPDWLKEATRASDPLLSWLPLSQVELNSRMSADALENNDDLLSQAEENSEDDLKAVTMEIEINHPSNVPHVLEIQQMATSLKARIMNIESTSEIIAVSNEIRELCVNKGVDSLQVLSLIEPWKVDDETASLLICHLSSGNEEEFGWPSQVLCAIVLPKFLILEEPASRVLVTVTIEYCKLHQRAAVYGLLFPLLFRKDGINNCICDVITRIVRECLHPAHVSAFCQKLLCGDEEEKRFILLPCHQCLISVDLVWTESLFVLFQNILNHNVQLTRDSVDHLVYRIRQLAERFCKSLKFGNFLLCLVNKCAPLLKSHKSSLIEAVDCTNTIVTKSMLSKLASL</sequence>